<dbReference type="RefSeq" id="XP_043043267.1">
    <property type="nucleotide sequence ID" value="XM_043182871.1"/>
</dbReference>
<feature type="domain" description="DSC E3 ubiquitin ligase complex subunit 3 C-terminal" evidence="3">
    <location>
        <begin position="132"/>
        <end position="225"/>
    </location>
</feature>
<name>A0A9P8AXB3_9AGAR</name>
<reference evidence="4" key="1">
    <citation type="submission" date="2020-11" db="EMBL/GenBank/DDBJ databases">
        <title>Adaptations for nitrogen fixation in a non-lichenized fungal sporocarp promotes dispersal by wood-feeding termites.</title>
        <authorList>
            <consortium name="DOE Joint Genome Institute"/>
            <person name="Koch R.A."/>
            <person name="Yoon G."/>
            <person name="Arayal U."/>
            <person name="Lail K."/>
            <person name="Amirebrahimi M."/>
            <person name="Labutti K."/>
            <person name="Lipzen A."/>
            <person name="Riley R."/>
            <person name="Barry K."/>
            <person name="Henrissat B."/>
            <person name="Grigoriev I.V."/>
            <person name="Herr J.R."/>
            <person name="Aime M.C."/>
        </authorList>
    </citation>
    <scope>NUCLEOTIDE SEQUENCE</scope>
    <source>
        <strain evidence="4">MCA 3950</strain>
    </source>
</reference>
<dbReference type="Pfam" id="PF10302">
    <property type="entry name" value="Dsc3_N"/>
    <property type="match status" value="1"/>
</dbReference>
<gene>
    <name evidence="4" type="ORF">BT62DRAFT_886164</name>
</gene>
<dbReference type="GO" id="GO:0044695">
    <property type="term" value="C:Dsc E3 ubiquitin ligase complex"/>
    <property type="evidence" value="ECO:0007669"/>
    <property type="project" value="InterPro"/>
</dbReference>
<evidence type="ECO:0000259" key="2">
    <source>
        <dbReference type="Pfam" id="PF10302"/>
    </source>
</evidence>
<proteinExistence type="predicted"/>
<evidence type="ECO:0000256" key="1">
    <source>
        <dbReference type="SAM" id="MobiDB-lite"/>
    </source>
</evidence>
<accession>A0A9P8AXB3</accession>
<dbReference type="PANTHER" id="PTHR28049">
    <property type="entry name" value="TRANSMEMBRANE PROTEIN YOR223W"/>
    <property type="match status" value="1"/>
</dbReference>
<dbReference type="PANTHER" id="PTHR28049:SF1">
    <property type="entry name" value="DSC E3 UBIQUITIN LIGASE COMPLEX SUBUNIT 3"/>
    <property type="match status" value="1"/>
</dbReference>
<feature type="region of interest" description="Disordered" evidence="1">
    <location>
        <begin position="1"/>
        <end position="20"/>
    </location>
</feature>
<dbReference type="InterPro" id="IPR019413">
    <property type="entry name" value="Dsc3_ub-like_dom"/>
</dbReference>
<dbReference type="GO" id="GO:0005783">
    <property type="term" value="C:endoplasmic reticulum"/>
    <property type="evidence" value="ECO:0007669"/>
    <property type="project" value="TreeGrafter"/>
</dbReference>
<dbReference type="EMBL" id="MU250527">
    <property type="protein sequence ID" value="KAG7449767.1"/>
    <property type="molecule type" value="Genomic_DNA"/>
</dbReference>
<evidence type="ECO:0008006" key="6">
    <source>
        <dbReference type="Google" id="ProtNLM"/>
    </source>
</evidence>
<organism evidence="4 5">
    <name type="scientific">Guyanagaster necrorhizus</name>
    <dbReference type="NCBI Taxonomy" id="856835"/>
    <lineage>
        <taxon>Eukaryota</taxon>
        <taxon>Fungi</taxon>
        <taxon>Dikarya</taxon>
        <taxon>Basidiomycota</taxon>
        <taxon>Agaricomycotina</taxon>
        <taxon>Agaricomycetes</taxon>
        <taxon>Agaricomycetidae</taxon>
        <taxon>Agaricales</taxon>
        <taxon>Marasmiineae</taxon>
        <taxon>Physalacriaceae</taxon>
        <taxon>Guyanagaster</taxon>
    </lineage>
</organism>
<dbReference type="InterPro" id="IPR045226">
    <property type="entry name" value="Dsc3"/>
</dbReference>
<dbReference type="AlphaFoldDB" id="A0A9P8AXB3"/>
<feature type="region of interest" description="Disordered" evidence="1">
    <location>
        <begin position="110"/>
        <end position="129"/>
    </location>
</feature>
<evidence type="ECO:0000259" key="3">
    <source>
        <dbReference type="Pfam" id="PF13373"/>
    </source>
</evidence>
<dbReference type="InterPro" id="IPR025390">
    <property type="entry name" value="Dsc3_C"/>
</dbReference>
<dbReference type="Pfam" id="PF13373">
    <property type="entry name" value="Dsc3_C"/>
    <property type="match status" value="1"/>
</dbReference>
<feature type="domain" description="DSC E3 ubiquitin ligase complex subunit 3 ubiquitin-like" evidence="2">
    <location>
        <begin position="25"/>
        <end position="111"/>
    </location>
</feature>
<protein>
    <recommendedName>
        <fullName evidence="6">Ubiquitin-like domain-containing protein</fullName>
    </recommendedName>
</protein>
<keyword evidence="5" id="KW-1185">Reference proteome</keyword>
<evidence type="ECO:0000313" key="4">
    <source>
        <dbReference type="EMBL" id="KAG7449767.1"/>
    </source>
</evidence>
<dbReference type="Proteomes" id="UP000812287">
    <property type="component" value="Unassembled WGS sequence"/>
</dbReference>
<evidence type="ECO:0000313" key="5">
    <source>
        <dbReference type="Proteomes" id="UP000812287"/>
    </source>
</evidence>
<comment type="caution">
    <text evidence="4">The sequence shown here is derived from an EMBL/GenBank/DDBJ whole genome shotgun (WGS) entry which is preliminary data.</text>
</comment>
<dbReference type="GeneID" id="66105168"/>
<dbReference type="OrthoDB" id="2556122at2759"/>
<sequence length="247" mass="27818">MLSEKAKGKRRAVEPVEPDPHPDRALVIRFTEGIADLTLSISKHDAIRAERTELKERKLRLIHSGRLLTNGTFLLSWLESLEDRQKRATSNERNSDEVVRPSTTWLHCSVGGKIDSEGDSDDGTAGQLQPARGFDRLASVGFSEADIANFRHQFHTSSSFMDDEHFDTEEEYDEHARALEEQWIDSMDNAGTATLSQSGGHNPSMMQGLVAGFFFPIIPLFFIRKTHPPVFWEDGTEYEPPDSVIFS</sequence>